<feature type="region of interest" description="Disordered" evidence="1">
    <location>
        <begin position="268"/>
        <end position="343"/>
    </location>
</feature>
<dbReference type="InParanoid" id="G4ZXU0"/>
<evidence type="ECO:0000313" key="3">
    <source>
        <dbReference type="Proteomes" id="UP000002640"/>
    </source>
</evidence>
<evidence type="ECO:0000256" key="1">
    <source>
        <dbReference type="SAM" id="MobiDB-lite"/>
    </source>
</evidence>
<dbReference type="GeneID" id="20647193"/>
<evidence type="ECO:0000313" key="2">
    <source>
        <dbReference type="EMBL" id="EGZ11898.1"/>
    </source>
</evidence>
<keyword evidence="3" id="KW-1185">Reference proteome</keyword>
<protein>
    <submittedName>
        <fullName evidence="2">Uncharacterized protein</fullName>
    </submittedName>
</protein>
<feature type="compositionally biased region" description="Basic and acidic residues" evidence="1">
    <location>
        <begin position="331"/>
        <end position="343"/>
    </location>
</feature>
<sequence length="343" mass="36401">MAYIRGGNYGLPAGAPGWREWPGGVAPADGTTLTHLLAGVDAAPPFALGRFIAERFPAAVDKTDGAGMNVYYLPDLEAFGDICVALANSRQFFRKASQLHAKIEPPLPAAVPEQTEDVSRTLSGRSGGPALSEPSAAPNFGGYIFVKTYDAHPIAPTPTILKTTGLYPLALCSAAFSSAYAAKMRSPGGPEVDQESPERLAVVLYALATGWRCKNACIADSGKRERRGISRHRRAGSARTSYIQVVREESASGETLTAGPLDVVRQEQEDVEEAAGRVAADAAVQTEDHIPEETTKEKTEKAATKEEALATAARRSASMSADQDDGVDADQGGKRSDQRGRER</sequence>
<proteinExistence type="predicted"/>
<accession>G4ZXU0</accession>
<gene>
    <name evidence="2" type="ORF">PHYSODRAFT_336391</name>
</gene>
<name>G4ZXU0_PHYSP</name>
<feature type="compositionally biased region" description="Low complexity" evidence="1">
    <location>
        <begin position="309"/>
        <end position="321"/>
    </location>
</feature>
<dbReference type="KEGG" id="psoj:PHYSODRAFT_336391"/>
<feature type="compositionally biased region" description="Basic and acidic residues" evidence="1">
    <location>
        <begin position="286"/>
        <end position="308"/>
    </location>
</feature>
<organism evidence="2 3">
    <name type="scientific">Phytophthora sojae (strain P6497)</name>
    <name type="common">Soybean stem and root rot agent</name>
    <name type="synonym">Phytophthora megasperma f. sp. glycines</name>
    <dbReference type="NCBI Taxonomy" id="1094619"/>
    <lineage>
        <taxon>Eukaryota</taxon>
        <taxon>Sar</taxon>
        <taxon>Stramenopiles</taxon>
        <taxon>Oomycota</taxon>
        <taxon>Peronosporomycetes</taxon>
        <taxon>Peronosporales</taxon>
        <taxon>Peronosporaceae</taxon>
        <taxon>Phytophthora</taxon>
    </lineage>
</organism>
<dbReference type="EMBL" id="JH159157">
    <property type="protein sequence ID" value="EGZ11898.1"/>
    <property type="molecule type" value="Genomic_DNA"/>
</dbReference>
<dbReference type="RefSeq" id="XP_009532231.1">
    <property type="nucleotide sequence ID" value="XM_009533936.1"/>
</dbReference>
<reference evidence="2 3" key="1">
    <citation type="journal article" date="2006" name="Science">
        <title>Phytophthora genome sequences uncover evolutionary origins and mechanisms of pathogenesis.</title>
        <authorList>
            <person name="Tyler B.M."/>
            <person name="Tripathy S."/>
            <person name="Zhang X."/>
            <person name="Dehal P."/>
            <person name="Jiang R.H."/>
            <person name="Aerts A."/>
            <person name="Arredondo F.D."/>
            <person name="Baxter L."/>
            <person name="Bensasson D."/>
            <person name="Beynon J.L."/>
            <person name="Chapman J."/>
            <person name="Damasceno C.M."/>
            <person name="Dorrance A.E."/>
            <person name="Dou D."/>
            <person name="Dickerman A.W."/>
            <person name="Dubchak I.L."/>
            <person name="Garbelotto M."/>
            <person name="Gijzen M."/>
            <person name="Gordon S.G."/>
            <person name="Govers F."/>
            <person name="Grunwald N.J."/>
            <person name="Huang W."/>
            <person name="Ivors K.L."/>
            <person name="Jones R.W."/>
            <person name="Kamoun S."/>
            <person name="Krampis K."/>
            <person name="Lamour K.H."/>
            <person name="Lee M.K."/>
            <person name="McDonald W.H."/>
            <person name="Medina M."/>
            <person name="Meijer H.J."/>
            <person name="Nordberg E.K."/>
            <person name="Maclean D.J."/>
            <person name="Ospina-Giraldo M.D."/>
            <person name="Morris P.F."/>
            <person name="Phuntumart V."/>
            <person name="Putnam N.H."/>
            <person name="Rash S."/>
            <person name="Rose J.K."/>
            <person name="Sakihama Y."/>
            <person name="Salamov A.A."/>
            <person name="Savidor A."/>
            <person name="Scheuring C.F."/>
            <person name="Smith B.M."/>
            <person name="Sobral B.W."/>
            <person name="Terry A."/>
            <person name="Torto-Alalibo T.A."/>
            <person name="Win J."/>
            <person name="Xu Z."/>
            <person name="Zhang H."/>
            <person name="Grigoriev I.V."/>
            <person name="Rokhsar D.S."/>
            <person name="Boore J.L."/>
        </authorList>
    </citation>
    <scope>NUCLEOTIDE SEQUENCE [LARGE SCALE GENOMIC DNA]</scope>
    <source>
        <strain evidence="2 3">P6497</strain>
    </source>
</reference>
<dbReference type="Proteomes" id="UP000002640">
    <property type="component" value="Unassembled WGS sequence"/>
</dbReference>
<dbReference type="AlphaFoldDB" id="G4ZXU0"/>
<feature type="region of interest" description="Disordered" evidence="1">
    <location>
        <begin position="107"/>
        <end position="132"/>
    </location>
</feature>